<name>A0A1Z3NBT7_BDEBC</name>
<feature type="chain" id="PRO_5011803992" description="Flagellar P-ring protein" evidence="5">
    <location>
        <begin position="25"/>
        <end position="335"/>
    </location>
</feature>
<dbReference type="KEGG" id="bbac:EP01_17020"/>
<evidence type="ECO:0000256" key="4">
    <source>
        <dbReference type="ARBA" id="ARBA00023143"/>
    </source>
</evidence>
<keyword evidence="6" id="KW-0966">Cell projection</keyword>
<evidence type="ECO:0000256" key="1">
    <source>
        <dbReference type="ARBA" id="ARBA00002591"/>
    </source>
</evidence>
<dbReference type="PRINTS" id="PR01010">
    <property type="entry name" value="FLGPRINGFLGI"/>
</dbReference>
<gene>
    <name evidence="5 6" type="primary">flgI</name>
    <name evidence="6" type="ORF">B9G79_15700</name>
</gene>
<evidence type="ECO:0000313" key="6">
    <source>
        <dbReference type="EMBL" id="ASD64907.1"/>
    </source>
</evidence>
<dbReference type="EMBL" id="CP020946">
    <property type="protein sequence ID" value="ASD64907.1"/>
    <property type="molecule type" value="Genomic_DNA"/>
</dbReference>
<dbReference type="GO" id="GO:0030288">
    <property type="term" value="C:outer membrane-bounded periplasmic space"/>
    <property type="evidence" value="ECO:0007669"/>
    <property type="project" value="InterPro"/>
</dbReference>
<keyword evidence="6" id="KW-0282">Flagellum</keyword>
<protein>
    <recommendedName>
        <fullName evidence="5">Flagellar P-ring protein</fullName>
    </recommendedName>
    <alternativeName>
        <fullName evidence="5">Basal body P-ring protein</fullName>
    </alternativeName>
</protein>
<dbReference type="HAMAP" id="MF_00416">
    <property type="entry name" value="FlgI"/>
    <property type="match status" value="1"/>
</dbReference>
<dbReference type="PANTHER" id="PTHR30381:SF0">
    <property type="entry name" value="FLAGELLAR P-RING PROTEIN"/>
    <property type="match status" value="1"/>
</dbReference>
<sequence precursor="true">MNKITNFLILSAVLFFSLIESANAARLKDIASIRGVRENQLIGYGIVVGLKGTGDGKNEFMSKSMVRMLDKLGMKLDNVDFSSKNVAAVIVTATMPAFGKAGNPIDINVSAIGEASSLQGGTLLQTPLRAANEQVFAVAQGSIVIGGDGKDSHTTAGRIPNGATIERDMTADFSSRKMYRLTLINPDFTTAARSVLTINKELGGHYASAKDSGTIDIITPFAYENRGVELLATIESIEINPDMKARVVVNEKTGTIVIGDKVKISRVAISHGALSVKVGDGKKGAEEKVAVLDSGVSVGELVQALNKLGVSPKDLITILQSIKSAGALHGELEVL</sequence>
<dbReference type="OrthoDB" id="5289193at2"/>
<organism evidence="6 7">
    <name type="scientific">Bdellovibrio bacteriovorus</name>
    <dbReference type="NCBI Taxonomy" id="959"/>
    <lineage>
        <taxon>Bacteria</taxon>
        <taxon>Pseudomonadati</taxon>
        <taxon>Bdellovibrionota</taxon>
        <taxon>Bdellovibrionia</taxon>
        <taxon>Bdellovibrionales</taxon>
        <taxon>Pseudobdellovibrionaceae</taxon>
        <taxon>Bdellovibrio</taxon>
    </lineage>
</organism>
<dbReference type="NCBIfam" id="NF003676">
    <property type="entry name" value="PRK05303.1"/>
    <property type="match status" value="1"/>
</dbReference>
<dbReference type="AlphaFoldDB" id="A0A1Z3NBT7"/>
<comment type="subunit">
    <text evidence="5">The basal body constitutes a major portion of the flagellar organelle and consists of four rings (L,P,S, and M) mounted on a central rod.</text>
</comment>
<dbReference type="GO" id="GO:0071973">
    <property type="term" value="P:bacterial-type flagellum-dependent cell motility"/>
    <property type="evidence" value="ECO:0007669"/>
    <property type="project" value="InterPro"/>
</dbReference>
<comment type="function">
    <text evidence="1 5">Assembles around the rod to form the L-ring and probably protects the motor/basal body from shearing forces during rotation.</text>
</comment>
<comment type="similarity">
    <text evidence="5">Belongs to the FlgI family.</text>
</comment>
<comment type="subcellular location">
    <subcellularLocation>
        <location evidence="2 5">Bacterial flagellum basal body</location>
    </subcellularLocation>
</comment>
<evidence type="ECO:0000313" key="7">
    <source>
        <dbReference type="Proteomes" id="UP000197003"/>
    </source>
</evidence>
<dbReference type="RefSeq" id="WP_038451340.1">
    <property type="nucleotide sequence ID" value="NZ_AP029059.1"/>
</dbReference>
<feature type="signal peptide" evidence="5">
    <location>
        <begin position="1"/>
        <end position="24"/>
    </location>
</feature>
<keyword evidence="6" id="KW-0969">Cilium</keyword>
<dbReference type="GO" id="GO:0009428">
    <property type="term" value="C:bacterial-type flagellum basal body, distal rod, P ring"/>
    <property type="evidence" value="ECO:0007669"/>
    <property type="project" value="InterPro"/>
</dbReference>
<evidence type="ECO:0000256" key="5">
    <source>
        <dbReference type="HAMAP-Rule" id="MF_00416"/>
    </source>
</evidence>
<evidence type="ECO:0000256" key="3">
    <source>
        <dbReference type="ARBA" id="ARBA00022729"/>
    </source>
</evidence>
<dbReference type="Pfam" id="PF02119">
    <property type="entry name" value="FlgI"/>
    <property type="match status" value="2"/>
</dbReference>
<proteinExistence type="inferred from homology"/>
<accession>A0A1Z3NBT7</accession>
<keyword evidence="4 5" id="KW-0975">Bacterial flagellum</keyword>
<dbReference type="PANTHER" id="PTHR30381">
    <property type="entry name" value="FLAGELLAR P-RING PERIPLASMIC PROTEIN FLGI"/>
    <property type="match status" value="1"/>
</dbReference>
<keyword evidence="3 5" id="KW-0732">Signal</keyword>
<dbReference type="InterPro" id="IPR001782">
    <property type="entry name" value="Flag_FlgI"/>
</dbReference>
<dbReference type="Proteomes" id="UP000197003">
    <property type="component" value="Chromosome"/>
</dbReference>
<reference evidence="6 7" key="1">
    <citation type="submission" date="2017-04" db="EMBL/GenBank/DDBJ databases">
        <title>Whole genome sequence of Bdellovibrio bacteriovorus strain SSB218315.</title>
        <authorList>
            <person name="Oyedara O."/>
            <person name="Rodriguez-Perez M.A."/>
        </authorList>
    </citation>
    <scope>NUCLEOTIDE SEQUENCE [LARGE SCALE GENOMIC DNA]</scope>
    <source>
        <strain evidence="6 7">SSB218315</strain>
    </source>
</reference>
<evidence type="ECO:0000256" key="2">
    <source>
        <dbReference type="ARBA" id="ARBA00004117"/>
    </source>
</evidence>
<dbReference type="GO" id="GO:0005198">
    <property type="term" value="F:structural molecule activity"/>
    <property type="evidence" value="ECO:0007669"/>
    <property type="project" value="InterPro"/>
</dbReference>